<feature type="chain" id="PRO_5010336864" description="DUF4136 domain-containing protein" evidence="1">
    <location>
        <begin position="24"/>
        <end position="214"/>
    </location>
</feature>
<dbReference type="AlphaFoldDB" id="A0A1I4WVW0"/>
<evidence type="ECO:0000313" key="3">
    <source>
        <dbReference type="Proteomes" id="UP000182961"/>
    </source>
</evidence>
<feature type="signal peptide" evidence="1">
    <location>
        <begin position="1"/>
        <end position="23"/>
    </location>
</feature>
<keyword evidence="1" id="KW-0732">Signal</keyword>
<proteinExistence type="predicted"/>
<organism evidence="2 3">
    <name type="scientific">Flavobacterium succinicans</name>
    <dbReference type="NCBI Taxonomy" id="29536"/>
    <lineage>
        <taxon>Bacteria</taxon>
        <taxon>Pseudomonadati</taxon>
        <taxon>Bacteroidota</taxon>
        <taxon>Flavobacteriia</taxon>
        <taxon>Flavobacteriales</taxon>
        <taxon>Flavobacteriaceae</taxon>
        <taxon>Flavobacterium</taxon>
    </lineage>
</organism>
<evidence type="ECO:0000256" key="1">
    <source>
        <dbReference type="SAM" id="SignalP"/>
    </source>
</evidence>
<dbReference type="eggNOG" id="ENOG5031JFP">
    <property type="taxonomic scope" value="Bacteria"/>
</dbReference>
<sequence>MILKKLLLSLLALTFFSCGTNTAIVNSWSDPTTTIEQQHFKKILVVALVKDEATRRVTENRISSSNPVFVTSFQYLNGTNLELSKEQKLKILKDENFDGVLTMRLVSKEKETNYVPGTNTSLFYGGFNGMYSGIYGYGFGNWYGMYSPNFYTPGYYQENTYYMVETNIFSLNQNKLIWTGTTKSSNASDLGLKVDEIMKTLYGQMIKDKTVIKK</sequence>
<dbReference type="PROSITE" id="PS51257">
    <property type="entry name" value="PROKAR_LIPOPROTEIN"/>
    <property type="match status" value="1"/>
</dbReference>
<name>A0A1I4WVW0_9FLAO</name>
<reference evidence="3" key="1">
    <citation type="submission" date="2016-10" db="EMBL/GenBank/DDBJ databases">
        <authorList>
            <person name="Varghese N."/>
            <person name="Submissions S."/>
        </authorList>
    </citation>
    <scope>NUCLEOTIDE SEQUENCE [LARGE SCALE GENOMIC DNA]</scope>
    <source>
        <strain evidence="3">DSM 4002</strain>
    </source>
</reference>
<dbReference type="RefSeq" id="WP_024980797.1">
    <property type="nucleotide sequence ID" value="NZ_CBCRUM010000022.1"/>
</dbReference>
<evidence type="ECO:0008006" key="4">
    <source>
        <dbReference type="Google" id="ProtNLM"/>
    </source>
</evidence>
<dbReference type="Proteomes" id="UP000182961">
    <property type="component" value="Unassembled WGS sequence"/>
</dbReference>
<evidence type="ECO:0000313" key="2">
    <source>
        <dbReference type="EMBL" id="SFN17615.1"/>
    </source>
</evidence>
<accession>A0A1I4WVW0</accession>
<protein>
    <recommendedName>
        <fullName evidence="4">DUF4136 domain-containing protein</fullName>
    </recommendedName>
</protein>
<dbReference type="EMBL" id="FOUT01000007">
    <property type="protein sequence ID" value="SFN17615.1"/>
    <property type="molecule type" value="Genomic_DNA"/>
</dbReference>
<keyword evidence="3" id="KW-1185">Reference proteome</keyword>
<gene>
    <name evidence="2" type="ORF">SAMN05444143_107138</name>
</gene>